<dbReference type="GO" id="GO:0016740">
    <property type="term" value="F:transferase activity"/>
    <property type="evidence" value="ECO:0007669"/>
    <property type="project" value="UniProtKB-KW"/>
</dbReference>
<dbReference type="eggNOG" id="COG0607">
    <property type="taxonomic scope" value="Bacteria"/>
</dbReference>
<reference evidence="3" key="1">
    <citation type="submission" date="2016-10" db="EMBL/GenBank/DDBJ databases">
        <authorList>
            <person name="Varghese N."/>
            <person name="Submissions S."/>
        </authorList>
    </citation>
    <scope>NUCLEOTIDE SEQUENCE [LARGE SCALE GENOMIC DNA]</scope>
    <source>
        <strain evidence="3">DSM 24729</strain>
    </source>
</reference>
<sequence length="118" mass="13421">MKYTVFLFFLAFINYSCSQIKSKPITEVSQDELKTIVLVDVRTPEEFNAGHLEHALNINWFDANFQTQITEQIAKDKTVYVYCKVGGRSTKAADKLTALGYTVVNLEGGYDTYKKAKH</sequence>
<dbReference type="SMART" id="SM00450">
    <property type="entry name" value="RHOD"/>
    <property type="match status" value="1"/>
</dbReference>
<dbReference type="PANTHER" id="PTHR45431:SF3">
    <property type="entry name" value="RHODANESE-LIKE DOMAIN-CONTAINING PROTEIN 15, CHLOROPLASTIC"/>
    <property type="match status" value="1"/>
</dbReference>
<dbReference type="Proteomes" id="UP000182114">
    <property type="component" value="Unassembled WGS sequence"/>
</dbReference>
<protein>
    <submittedName>
        <fullName evidence="2">Rhodanese-related sulfurtransferase</fullName>
    </submittedName>
</protein>
<keyword evidence="2" id="KW-0808">Transferase</keyword>
<dbReference type="Gene3D" id="3.40.250.10">
    <property type="entry name" value="Rhodanese-like domain"/>
    <property type="match status" value="1"/>
</dbReference>
<gene>
    <name evidence="2" type="ORF">SAMN04487992_102448</name>
</gene>
<evidence type="ECO:0000313" key="3">
    <source>
        <dbReference type="Proteomes" id="UP000182114"/>
    </source>
</evidence>
<dbReference type="InterPro" id="IPR001763">
    <property type="entry name" value="Rhodanese-like_dom"/>
</dbReference>
<name>A0A1G7EQ73_9FLAO</name>
<accession>A0A1G7EQ73</accession>
<organism evidence="2 3">
    <name type="scientific">Cellulophaga baltica</name>
    <dbReference type="NCBI Taxonomy" id="76594"/>
    <lineage>
        <taxon>Bacteria</taxon>
        <taxon>Pseudomonadati</taxon>
        <taxon>Bacteroidota</taxon>
        <taxon>Flavobacteriia</taxon>
        <taxon>Flavobacteriales</taxon>
        <taxon>Flavobacteriaceae</taxon>
        <taxon>Cellulophaga</taxon>
    </lineage>
</organism>
<dbReference type="EMBL" id="FNBD01000002">
    <property type="protein sequence ID" value="SDE65814.1"/>
    <property type="molecule type" value="Genomic_DNA"/>
</dbReference>
<dbReference type="PANTHER" id="PTHR45431">
    <property type="entry name" value="RHODANESE-LIKE DOMAIN-CONTAINING PROTEIN 15, CHLOROPLASTIC"/>
    <property type="match status" value="1"/>
</dbReference>
<dbReference type="AlphaFoldDB" id="A0A1G7EQ73"/>
<keyword evidence="3" id="KW-1185">Reference proteome</keyword>
<evidence type="ECO:0000259" key="1">
    <source>
        <dbReference type="PROSITE" id="PS50206"/>
    </source>
</evidence>
<dbReference type="Pfam" id="PF00581">
    <property type="entry name" value="Rhodanese"/>
    <property type="match status" value="1"/>
</dbReference>
<evidence type="ECO:0000313" key="2">
    <source>
        <dbReference type="EMBL" id="SDE65814.1"/>
    </source>
</evidence>
<dbReference type="InterPro" id="IPR036873">
    <property type="entry name" value="Rhodanese-like_dom_sf"/>
</dbReference>
<dbReference type="CDD" id="cd00158">
    <property type="entry name" value="RHOD"/>
    <property type="match status" value="1"/>
</dbReference>
<proteinExistence type="predicted"/>
<dbReference type="SUPFAM" id="SSF52821">
    <property type="entry name" value="Rhodanese/Cell cycle control phosphatase"/>
    <property type="match status" value="1"/>
</dbReference>
<feature type="domain" description="Rhodanese" evidence="1">
    <location>
        <begin position="32"/>
        <end position="117"/>
    </location>
</feature>
<dbReference type="RefSeq" id="WP_074537647.1">
    <property type="nucleotide sequence ID" value="NZ_FNBD01000002.1"/>
</dbReference>
<dbReference type="PROSITE" id="PS50206">
    <property type="entry name" value="RHODANESE_3"/>
    <property type="match status" value="1"/>
</dbReference>
<dbReference type="InterPro" id="IPR052367">
    <property type="entry name" value="Thiosulfate_ST/Rhodanese-like"/>
</dbReference>